<sequence>MKKLGIILFIAAFVTSCTNFGEKKVFDGTEIYYKDGITEAEVDKLGESLVTSGFTNGELKSVQFVKEGDSYLFKMVINQENLNNESLENVFTYFPKELSQYMNLPVDLYLCDNYFNTLRVYKLKDAPKLIMANATEIRYTNKVMPDDAEKLKEFLIDYGFATHDVRKTVVLDRESMTYIFKMVINKYRINDDATIGMVTLFKSELSKKVFSNLPVKVHLCDDLMNTLKVI</sequence>
<evidence type="ECO:0000313" key="1">
    <source>
        <dbReference type="EMBL" id="PTX58791.1"/>
    </source>
</evidence>
<reference evidence="1 2" key="1">
    <citation type="submission" date="2018-04" db="EMBL/GenBank/DDBJ databases">
        <title>Genomic Encyclopedia of Archaeal and Bacterial Type Strains, Phase II (KMG-II): from individual species to whole genera.</title>
        <authorList>
            <person name="Goeker M."/>
        </authorList>
    </citation>
    <scope>NUCLEOTIDE SEQUENCE [LARGE SCALE GENOMIC DNA]</scope>
    <source>
        <strain evidence="1 2">DSM 25731</strain>
    </source>
</reference>
<gene>
    <name evidence="1" type="ORF">C8N46_11299</name>
</gene>
<name>A0A2T6BRT6_9FLAO</name>
<dbReference type="PROSITE" id="PS51257">
    <property type="entry name" value="PROKAR_LIPOPROTEIN"/>
    <property type="match status" value="1"/>
</dbReference>
<protein>
    <recommendedName>
        <fullName evidence="3">Lipoprotein</fullName>
    </recommendedName>
</protein>
<dbReference type="AlphaFoldDB" id="A0A2T6BRT6"/>
<dbReference type="EMBL" id="QBKT01000012">
    <property type="protein sequence ID" value="PTX58791.1"/>
    <property type="molecule type" value="Genomic_DNA"/>
</dbReference>
<evidence type="ECO:0000313" key="2">
    <source>
        <dbReference type="Proteomes" id="UP000244090"/>
    </source>
</evidence>
<dbReference type="Proteomes" id="UP000244090">
    <property type="component" value="Unassembled WGS sequence"/>
</dbReference>
<organism evidence="1 2">
    <name type="scientific">Kordia periserrulae</name>
    <dbReference type="NCBI Taxonomy" id="701523"/>
    <lineage>
        <taxon>Bacteria</taxon>
        <taxon>Pseudomonadati</taxon>
        <taxon>Bacteroidota</taxon>
        <taxon>Flavobacteriia</taxon>
        <taxon>Flavobacteriales</taxon>
        <taxon>Flavobacteriaceae</taxon>
        <taxon>Kordia</taxon>
    </lineage>
</organism>
<dbReference type="RefSeq" id="WP_108116661.1">
    <property type="nucleotide sequence ID" value="NZ_QBKT01000012.1"/>
</dbReference>
<keyword evidence="2" id="KW-1185">Reference proteome</keyword>
<evidence type="ECO:0008006" key="3">
    <source>
        <dbReference type="Google" id="ProtNLM"/>
    </source>
</evidence>
<dbReference type="OrthoDB" id="1425020at2"/>
<accession>A0A2T6BRT6</accession>
<proteinExistence type="predicted"/>
<comment type="caution">
    <text evidence="1">The sequence shown here is derived from an EMBL/GenBank/DDBJ whole genome shotgun (WGS) entry which is preliminary data.</text>
</comment>